<reference evidence="1 2" key="1">
    <citation type="journal article" date="2019" name="Nat. Ecol. Evol.">
        <title>Megaphylogeny resolves global patterns of mushroom evolution.</title>
        <authorList>
            <person name="Varga T."/>
            <person name="Krizsan K."/>
            <person name="Foldi C."/>
            <person name="Dima B."/>
            <person name="Sanchez-Garcia M."/>
            <person name="Sanchez-Ramirez S."/>
            <person name="Szollosi G.J."/>
            <person name="Szarkandi J.G."/>
            <person name="Papp V."/>
            <person name="Albert L."/>
            <person name="Andreopoulos W."/>
            <person name="Angelini C."/>
            <person name="Antonin V."/>
            <person name="Barry K.W."/>
            <person name="Bougher N.L."/>
            <person name="Buchanan P."/>
            <person name="Buyck B."/>
            <person name="Bense V."/>
            <person name="Catcheside P."/>
            <person name="Chovatia M."/>
            <person name="Cooper J."/>
            <person name="Damon W."/>
            <person name="Desjardin D."/>
            <person name="Finy P."/>
            <person name="Geml J."/>
            <person name="Haridas S."/>
            <person name="Hughes K."/>
            <person name="Justo A."/>
            <person name="Karasinski D."/>
            <person name="Kautmanova I."/>
            <person name="Kiss B."/>
            <person name="Kocsube S."/>
            <person name="Kotiranta H."/>
            <person name="LaButti K.M."/>
            <person name="Lechner B.E."/>
            <person name="Liimatainen K."/>
            <person name="Lipzen A."/>
            <person name="Lukacs Z."/>
            <person name="Mihaltcheva S."/>
            <person name="Morgado L.N."/>
            <person name="Niskanen T."/>
            <person name="Noordeloos M.E."/>
            <person name="Ohm R.A."/>
            <person name="Ortiz-Santana B."/>
            <person name="Ovrebo C."/>
            <person name="Racz N."/>
            <person name="Riley R."/>
            <person name="Savchenko A."/>
            <person name="Shiryaev A."/>
            <person name="Soop K."/>
            <person name="Spirin V."/>
            <person name="Szebenyi C."/>
            <person name="Tomsovsky M."/>
            <person name="Tulloss R.E."/>
            <person name="Uehling J."/>
            <person name="Grigoriev I.V."/>
            <person name="Vagvolgyi C."/>
            <person name="Papp T."/>
            <person name="Martin F.M."/>
            <person name="Miettinen O."/>
            <person name="Hibbett D.S."/>
            <person name="Nagy L.G."/>
        </authorList>
    </citation>
    <scope>NUCLEOTIDE SEQUENCE [LARGE SCALE GENOMIC DNA]</scope>
    <source>
        <strain evidence="1 2">HHB13444</strain>
    </source>
</reference>
<keyword evidence="2" id="KW-1185">Reference proteome</keyword>
<evidence type="ECO:0000313" key="2">
    <source>
        <dbReference type="Proteomes" id="UP000308197"/>
    </source>
</evidence>
<dbReference type="EMBL" id="ML211789">
    <property type="protein sequence ID" value="TFK80367.1"/>
    <property type="molecule type" value="Genomic_DNA"/>
</dbReference>
<dbReference type="AlphaFoldDB" id="A0A5C3NUY4"/>
<proteinExistence type="predicted"/>
<protein>
    <submittedName>
        <fullName evidence="1">Uncharacterized protein</fullName>
    </submittedName>
</protein>
<organism evidence="1 2">
    <name type="scientific">Polyporus arcularius HHB13444</name>
    <dbReference type="NCBI Taxonomy" id="1314778"/>
    <lineage>
        <taxon>Eukaryota</taxon>
        <taxon>Fungi</taxon>
        <taxon>Dikarya</taxon>
        <taxon>Basidiomycota</taxon>
        <taxon>Agaricomycotina</taxon>
        <taxon>Agaricomycetes</taxon>
        <taxon>Polyporales</taxon>
        <taxon>Polyporaceae</taxon>
        <taxon>Polyporus</taxon>
    </lineage>
</organism>
<dbReference type="InParanoid" id="A0A5C3NUY4"/>
<dbReference type="Proteomes" id="UP000308197">
    <property type="component" value="Unassembled WGS sequence"/>
</dbReference>
<name>A0A5C3NUY4_9APHY</name>
<gene>
    <name evidence="1" type="ORF">K466DRAFT_383734</name>
</gene>
<evidence type="ECO:0000313" key="1">
    <source>
        <dbReference type="EMBL" id="TFK80367.1"/>
    </source>
</evidence>
<accession>A0A5C3NUY4</accession>
<sequence>MFGQNGRPPPHTSASPCSEVLECSKRKEWRTIQLSTVNAGSWPPVHQRGDVPQSSSGASCSTLNRCTTTREAALVGTSISSHDGGRRTWSSVDALLQAYALRFCPTPVNGPHLDRQTIERCTHVCRPAPWWQLHSFAYLPCRSARCDSFTQGTKHFTCLAQRREACLAFSLSRVSIARPNAHDASCIPRPPE</sequence>